<proteinExistence type="predicted"/>
<keyword evidence="3" id="KW-1185">Reference proteome</keyword>
<feature type="region of interest" description="Disordered" evidence="1">
    <location>
        <begin position="424"/>
        <end position="492"/>
    </location>
</feature>
<dbReference type="EMBL" id="JALJOS010000008">
    <property type="protein sequence ID" value="KAK9835536.1"/>
    <property type="molecule type" value="Genomic_DNA"/>
</dbReference>
<feature type="compositionally biased region" description="Polar residues" evidence="1">
    <location>
        <begin position="322"/>
        <end position="333"/>
    </location>
</feature>
<organism evidence="2 3">
    <name type="scientific">Apatococcus lobatus</name>
    <dbReference type="NCBI Taxonomy" id="904363"/>
    <lineage>
        <taxon>Eukaryota</taxon>
        <taxon>Viridiplantae</taxon>
        <taxon>Chlorophyta</taxon>
        <taxon>core chlorophytes</taxon>
        <taxon>Trebouxiophyceae</taxon>
        <taxon>Chlorellales</taxon>
        <taxon>Chlorellaceae</taxon>
        <taxon>Apatococcus</taxon>
    </lineage>
</organism>
<protein>
    <submittedName>
        <fullName evidence="2">Uncharacterized protein</fullName>
    </submittedName>
</protein>
<feature type="compositionally biased region" description="Low complexity" evidence="1">
    <location>
        <begin position="424"/>
        <end position="443"/>
    </location>
</feature>
<evidence type="ECO:0000256" key="1">
    <source>
        <dbReference type="SAM" id="MobiDB-lite"/>
    </source>
</evidence>
<dbReference type="Proteomes" id="UP001438707">
    <property type="component" value="Unassembled WGS sequence"/>
</dbReference>
<feature type="region of interest" description="Disordered" evidence="1">
    <location>
        <begin position="163"/>
        <end position="184"/>
    </location>
</feature>
<accession>A0AAW1RQ94</accession>
<comment type="caution">
    <text evidence="2">The sequence shown here is derived from an EMBL/GenBank/DDBJ whole genome shotgun (WGS) entry which is preliminary data.</text>
</comment>
<feature type="compositionally biased region" description="Low complexity" evidence="1">
    <location>
        <begin position="462"/>
        <end position="473"/>
    </location>
</feature>
<feature type="region of interest" description="Disordered" evidence="1">
    <location>
        <begin position="297"/>
        <end position="333"/>
    </location>
</feature>
<dbReference type="AlphaFoldDB" id="A0AAW1RQ94"/>
<feature type="region of interest" description="Disordered" evidence="1">
    <location>
        <begin position="1"/>
        <end position="52"/>
    </location>
</feature>
<gene>
    <name evidence="2" type="ORF">WJX74_002616</name>
</gene>
<feature type="compositionally biased region" description="Low complexity" evidence="1">
    <location>
        <begin position="230"/>
        <end position="258"/>
    </location>
</feature>
<evidence type="ECO:0000313" key="2">
    <source>
        <dbReference type="EMBL" id="KAK9835536.1"/>
    </source>
</evidence>
<name>A0AAW1RQ94_9CHLO</name>
<feature type="region of interest" description="Disordered" evidence="1">
    <location>
        <begin position="221"/>
        <end position="277"/>
    </location>
</feature>
<sequence length="632" mass="66789">MLDKQGRTRGTARTSGQKAYRSEQGPAESPFMPLRTDRRPLPDGEELWDGAGFAPADAAPARRELSLSSQFLTAGIKKPRSRFCRRKRSSKGLSELVQKLRAVLGIPLDASLCPADNAAALSPPSQGLHLLESMLEQGPPSSDEVDAIQLLLNISCMAGTFPDSRKVGRLANHQRPKLTDETPRLRLAELPAGFQPSSSKDVKPHRLPKRKARVLTVIDEATGEVVKQEPNSGADSGGASSDHAAGSSASHAPGSSSNQHMASPQGLPLSSNTPLPPSAKAIEEALKARHDALREVQGCKPLSPPSGIAAAAAGGGLHEKQTQTSGQAPLSGSLPSIKVEAALAPTARTPWELAWSQQQQQQPQASGTMPQAAGSGEQQLLHQLAAQANGQRPTAGALLLGSGMLQQEALPFLVELENRRQQQAQAQQAQQQQQQGQSQQQGQGQLGESPAHLGSQLPTSEQQQQQQQLQQQLGAPSHFATTFSQAGPAAPPAPFVPGPAAFAPNAGWISRHELPAAVGAGTTPLFAHPSRSDAWHAGAAARQSHEYASCWEPIHQPAWGQWDADALPYGRWALGALRAGGQFPTALGTPLSLAAQHAPQWPNSGCPSRTQFSVAARPPWGLRLGPKHTAMR</sequence>
<evidence type="ECO:0000313" key="3">
    <source>
        <dbReference type="Proteomes" id="UP001438707"/>
    </source>
</evidence>
<reference evidence="2 3" key="1">
    <citation type="journal article" date="2024" name="Nat. Commun.">
        <title>Phylogenomics reveals the evolutionary origins of lichenization in chlorophyte algae.</title>
        <authorList>
            <person name="Puginier C."/>
            <person name="Libourel C."/>
            <person name="Otte J."/>
            <person name="Skaloud P."/>
            <person name="Haon M."/>
            <person name="Grisel S."/>
            <person name="Petersen M."/>
            <person name="Berrin J.G."/>
            <person name="Delaux P.M."/>
            <person name="Dal Grande F."/>
            <person name="Keller J."/>
        </authorList>
    </citation>
    <scope>NUCLEOTIDE SEQUENCE [LARGE SCALE GENOMIC DNA]</scope>
    <source>
        <strain evidence="2 3">SAG 2145</strain>
    </source>
</reference>
<feature type="region of interest" description="Disordered" evidence="1">
    <location>
        <begin position="353"/>
        <end position="377"/>
    </location>
</feature>